<dbReference type="STRING" id="754477.Q7C_1188"/>
<dbReference type="InterPro" id="IPR027417">
    <property type="entry name" value="P-loop_NTPase"/>
</dbReference>
<dbReference type="Proteomes" id="UP000009145">
    <property type="component" value="Chromosome"/>
</dbReference>
<evidence type="ECO:0000256" key="3">
    <source>
        <dbReference type="ARBA" id="ARBA00022741"/>
    </source>
</evidence>
<dbReference type="GO" id="GO:0016887">
    <property type="term" value="F:ATP hydrolysis activity"/>
    <property type="evidence" value="ECO:0007669"/>
    <property type="project" value="InterPro"/>
</dbReference>
<evidence type="ECO:0000256" key="4">
    <source>
        <dbReference type="ARBA" id="ARBA00022840"/>
    </source>
</evidence>
<accession>I1YHE8</accession>
<name>I1YHE8_METFJ</name>
<dbReference type="PATRIC" id="fig|754477.3.peg.1168"/>
<evidence type="ECO:0000256" key="1">
    <source>
        <dbReference type="ARBA" id="ARBA00005417"/>
    </source>
</evidence>
<dbReference type="SMART" id="SM00382">
    <property type="entry name" value="AAA"/>
    <property type="match status" value="1"/>
</dbReference>
<keyword evidence="7" id="KW-1185">Reference proteome</keyword>
<dbReference type="Pfam" id="PF00005">
    <property type="entry name" value="ABC_tran"/>
    <property type="match status" value="1"/>
</dbReference>
<dbReference type="PANTHER" id="PTHR43335:SF4">
    <property type="entry name" value="ABC TRANSPORTER, ATP-BINDING PROTEIN"/>
    <property type="match status" value="1"/>
</dbReference>
<sequence length="315" mass="35196">MSEARCLLKTEKLTRQFSGKLAVNALSFEVYQGEVLGFLGPNGAGKSTTMNMLTGNLSPDSGMVEINGIDLFDQPESAKQHLGYLPENPPLYRELTVREFLQFCGQIHGVNRKHLTTRIDDTLEQCGLATVSNRLIGQLSKGYQQRTGIAQAILHQPAVVILDEPTSGLDPIQIQQIRQLIRHIADQHSVIVSTHILQEVEMLCDRVQIMRQGKLVFSDSLVNLQSLRQQGAIKVRFHSPPDTMTLANLAGVTAVENLGEGYFRLQFLPDHNPTDKLVRQSVSEDWRLMQLIPELDSLEQLFTQLVNQETNGDDS</sequence>
<dbReference type="RefSeq" id="WP_014703761.1">
    <property type="nucleotide sequence ID" value="NC_017856.1"/>
</dbReference>
<reference evidence="6 7" key="1">
    <citation type="journal article" date="2012" name="J. Bacteriol.">
        <title>Complete genome sequences of Methylophaga sp. strain JAM1 and Methylophaga sp. strain JAM7.</title>
        <authorList>
            <person name="Villeneuve C."/>
            <person name="Martineau C."/>
            <person name="Mauffrey F."/>
            <person name="Villemur R."/>
        </authorList>
    </citation>
    <scope>NUCLEOTIDE SEQUENCE [LARGE SCALE GENOMIC DNA]</scope>
    <source>
        <strain evidence="6 7">JAM7</strain>
    </source>
</reference>
<evidence type="ECO:0000256" key="2">
    <source>
        <dbReference type="ARBA" id="ARBA00022448"/>
    </source>
</evidence>
<comment type="similarity">
    <text evidence="1">Belongs to the ABC transporter superfamily.</text>
</comment>
<dbReference type="AlphaFoldDB" id="I1YHE8"/>
<dbReference type="InterPro" id="IPR003439">
    <property type="entry name" value="ABC_transporter-like_ATP-bd"/>
</dbReference>
<dbReference type="PANTHER" id="PTHR43335">
    <property type="entry name" value="ABC TRANSPORTER, ATP-BINDING PROTEIN"/>
    <property type="match status" value="1"/>
</dbReference>
<proteinExistence type="inferred from homology"/>
<feature type="domain" description="ABC transporter" evidence="5">
    <location>
        <begin position="8"/>
        <end position="237"/>
    </location>
</feature>
<keyword evidence="4" id="KW-0067">ATP-binding</keyword>
<keyword evidence="2" id="KW-0813">Transport</keyword>
<dbReference type="InterPro" id="IPR003593">
    <property type="entry name" value="AAA+_ATPase"/>
</dbReference>
<dbReference type="Gene3D" id="3.40.50.300">
    <property type="entry name" value="P-loop containing nucleotide triphosphate hydrolases"/>
    <property type="match status" value="1"/>
</dbReference>
<protein>
    <submittedName>
        <fullName evidence="6">ABC-type multidrug transport system, ATPase component</fullName>
    </submittedName>
</protein>
<gene>
    <name evidence="6" type="ordered locus">Q7C_1188</name>
</gene>
<keyword evidence="3" id="KW-0547">Nucleotide-binding</keyword>
<dbReference type="PROSITE" id="PS50893">
    <property type="entry name" value="ABC_TRANSPORTER_2"/>
    <property type="match status" value="1"/>
</dbReference>
<dbReference type="GO" id="GO:0005524">
    <property type="term" value="F:ATP binding"/>
    <property type="evidence" value="ECO:0007669"/>
    <property type="project" value="UniProtKB-KW"/>
</dbReference>
<organism evidence="6 7">
    <name type="scientific">Methylophaga frappieri (strain ATCC BAA-2434 / DSM 25690 / JAM7)</name>
    <dbReference type="NCBI Taxonomy" id="754477"/>
    <lineage>
        <taxon>Bacteria</taxon>
        <taxon>Pseudomonadati</taxon>
        <taxon>Pseudomonadota</taxon>
        <taxon>Gammaproteobacteria</taxon>
        <taxon>Thiotrichales</taxon>
        <taxon>Piscirickettsiaceae</taxon>
        <taxon>Methylophaga</taxon>
    </lineage>
</organism>
<dbReference type="KEGG" id="mec:Q7C_1188"/>
<evidence type="ECO:0000259" key="5">
    <source>
        <dbReference type="PROSITE" id="PS50893"/>
    </source>
</evidence>
<dbReference type="SUPFAM" id="SSF52540">
    <property type="entry name" value="P-loop containing nucleoside triphosphate hydrolases"/>
    <property type="match status" value="1"/>
</dbReference>
<dbReference type="CDD" id="cd03230">
    <property type="entry name" value="ABC_DR_subfamily_A"/>
    <property type="match status" value="1"/>
</dbReference>
<dbReference type="HOGENOM" id="CLU_000604_1_2_6"/>
<dbReference type="eggNOG" id="COG1131">
    <property type="taxonomic scope" value="Bacteria"/>
</dbReference>
<evidence type="ECO:0000313" key="7">
    <source>
        <dbReference type="Proteomes" id="UP000009145"/>
    </source>
</evidence>
<dbReference type="OrthoDB" id="5560252at2"/>
<dbReference type="EMBL" id="CP003380">
    <property type="protein sequence ID" value="AFJ02341.1"/>
    <property type="molecule type" value="Genomic_DNA"/>
</dbReference>
<evidence type="ECO:0000313" key="6">
    <source>
        <dbReference type="EMBL" id="AFJ02341.1"/>
    </source>
</evidence>